<gene>
    <name evidence="2" type="ORF">EDD38_2423</name>
    <name evidence="1" type="ORF">EDD39_1939</name>
</gene>
<dbReference type="Proteomes" id="UP000267408">
    <property type="component" value="Unassembled WGS sequence"/>
</dbReference>
<dbReference type="EMBL" id="RJVJ01000001">
    <property type="protein sequence ID" value="ROR43770.1"/>
    <property type="molecule type" value="Genomic_DNA"/>
</dbReference>
<evidence type="ECO:0000313" key="3">
    <source>
        <dbReference type="Proteomes" id="UP000266906"/>
    </source>
</evidence>
<dbReference type="Gene3D" id="3.40.30.10">
    <property type="entry name" value="Glutaredoxin"/>
    <property type="match status" value="1"/>
</dbReference>
<accession>A0A8G1UH21</accession>
<evidence type="ECO:0000313" key="2">
    <source>
        <dbReference type="EMBL" id="RPE34113.1"/>
    </source>
</evidence>
<organism evidence="2 3">
    <name type="scientific">Kitasatospora cineracea</name>
    <dbReference type="NCBI Taxonomy" id="88074"/>
    <lineage>
        <taxon>Bacteria</taxon>
        <taxon>Bacillati</taxon>
        <taxon>Actinomycetota</taxon>
        <taxon>Actinomycetes</taxon>
        <taxon>Kitasatosporales</taxon>
        <taxon>Streptomycetaceae</taxon>
        <taxon>Kitasatospora</taxon>
    </lineage>
</organism>
<dbReference type="InterPro" id="IPR008554">
    <property type="entry name" value="Glutaredoxin-like"/>
</dbReference>
<dbReference type="AlphaFoldDB" id="A0A3N4RL90"/>
<reference evidence="3 4" key="1">
    <citation type="submission" date="2018-11" db="EMBL/GenBank/DDBJ databases">
        <title>Sequencing the genomes of 1000 actinobacteria strains.</title>
        <authorList>
            <person name="Klenk H.-P."/>
        </authorList>
    </citation>
    <scope>NUCLEOTIDE SEQUENCE [LARGE SCALE GENOMIC DNA]</scope>
    <source>
        <strain evidence="1 4">DSM 44780</strain>
        <strain evidence="2 3">DSM 44781</strain>
    </source>
</reference>
<comment type="caution">
    <text evidence="2">The sequence shown here is derived from an EMBL/GenBank/DDBJ whole genome shotgun (WGS) entry which is preliminary data.</text>
</comment>
<accession>A0A3N4RL90</accession>
<dbReference type="InterPro" id="IPR036249">
    <property type="entry name" value="Thioredoxin-like_sf"/>
</dbReference>
<name>A0A3N4RL90_9ACTN</name>
<protein>
    <submittedName>
        <fullName evidence="2">Glutaredoxin</fullName>
    </submittedName>
</protein>
<dbReference type="Pfam" id="PF05768">
    <property type="entry name" value="Glrx-like"/>
    <property type="match status" value="1"/>
</dbReference>
<dbReference type="SUPFAM" id="SSF52833">
    <property type="entry name" value="Thioredoxin-like"/>
    <property type="match status" value="1"/>
</dbReference>
<proteinExistence type="predicted"/>
<evidence type="ECO:0000313" key="1">
    <source>
        <dbReference type="EMBL" id="ROR43770.1"/>
    </source>
</evidence>
<evidence type="ECO:0000313" key="4">
    <source>
        <dbReference type="Proteomes" id="UP000267408"/>
    </source>
</evidence>
<sequence length="99" mass="11093">MNGRRHNEPVSLLRRAKKNPAETTVTLIGKPGCHLCEDARAVILKVTGDLGAAFEEKDILQDPALYEQYAEQIPVTLVDGRQHDFWRVDEARLRKALGA</sequence>
<keyword evidence="3" id="KW-1185">Reference proteome</keyword>
<dbReference type="Proteomes" id="UP000266906">
    <property type="component" value="Unassembled WGS sequence"/>
</dbReference>
<dbReference type="EMBL" id="RKQG01000001">
    <property type="protein sequence ID" value="RPE34113.1"/>
    <property type="molecule type" value="Genomic_DNA"/>
</dbReference>